<dbReference type="Proteomes" id="UP000273054">
    <property type="component" value="Segment"/>
</dbReference>
<protein>
    <submittedName>
        <fullName evidence="1">Uncharacterized protein</fullName>
    </submittedName>
</protein>
<evidence type="ECO:0000313" key="1">
    <source>
        <dbReference type="EMBL" id="SPN79238.1"/>
    </source>
</evidence>
<keyword evidence="2" id="KW-1185">Reference proteome</keyword>
<gene>
    <name evidence="1" type="ORF">BRZCDTV_228</name>
</gene>
<reference evidence="1" key="1">
    <citation type="submission" date="2018-03" db="EMBL/GenBank/DDBJ databases">
        <authorList>
            <consortium name="Urmite Genomes"/>
        </authorList>
    </citation>
    <scope>NUCLEOTIDE SEQUENCE [LARGE SCALE GENOMIC DNA]</scope>
    <source>
        <strain evidence="1">IHUMI-27.7</strain>
    </source>
</reference>
<accession>A0A2R8FE17</accession>
<dbReference type="EMBL" id="LT994651">
    <property type="protein sequence ID" value="SPN79238.1"/>
    <property type="molecule type" value="Genomic_DNA"/>
</dbReference>
<sequence>MSSHRGPSRSYPGAEVVDNNTFGEQEYYYEDGCLYIASARGYGVLNVSALYPQLLENFNKESESKPEEQT</sequence>
<organism evidence="1">
    <name type="scientific">Brazilian cedratvirus IHUMI</name>
    <dbReference type="NCBI Taxonomy" id="2126980"/>
    <lineage>
        <taxon>Viruses</taxon>
        <taxon>Pithoviruses</taxon>
        <taxon>Orthocedratvirinae</taxon>
        <taxon>Alphacedratvirus</taxon>
        <taxon>Alphacedratvirus brasiliense</taxon>
    </lineage>
</organism>
<evidence type="ECO:0000313" key="2">
    <source>
        <dbReference type="Proteomes" id="UP000273054"/>
    </source>
</evidence>
<name>A0A2R8FE17_9VIRU</name>
<proteinExistence type="predicted"/>